<dbReference type="PIRSF" id="PIRSF036625">
    <property type="entry name" value="GAF_ANTAR"/>
    <property type="match status" value="1"/>
</dbReference>
<proteinExistence type="predicted"/>
<evidence type="ECO:0000313" key="5">
    <source>
        <dbReference type="Proteomes" id="UP001501612"/>
    </source>
</evidence>
<dbReference type="InterPro" id="IPR029016">
    <property type="entry name" value="GAF-like_dom_sf"/>
</dbReference>
<dbReference type="EMBL" id="BAAAMY010000004">
    <property type="protein sequence ID" value="GAA1916450.1"/>
    <property type="molecule type" value="Genomic_DNA"/>
</dbReference>
<dbReference type="InterPro" id="IPR036388">
    <property type="entry name" value="WH-like_DNA-bd_sf"/>
</dbReference>
<sequence>MIQTARLADLFVEAADALVAELDLVAFLQDLTDAAAEVSGAGAVGLVLADRRGLLRFMAASNDSGRALELYQLQAEEGPCLDCYRTRRPVVNADLATADRQWPRFAPRAQALGFASVHAFPLRLGDDALGALNLFGTTDTRFDPDEVRIVQALADVATLAILHDRRVARSELLTEQLQGALNDRVTVEQARGALAEREGIDVGAAFTRLRERAAVSGRRVAEEAAEVIAGR</sequence>
<keyword evidence="5" id="KW-1185">Reference proteome</keyword>
<reference evidence="5" key="1">
    <citation type="journal article" date="2019" name="Int. J. Syst. Evol. Microbiol.">
        <title>The Global Catalogue of Microorganisms (GCM) 10K type strain sequencing project: providing services to taxonomists for standard genome sequencing and annotation.</title>
        <authorList>
            <consortium name="The Broad Institute Genomics Platform"/>
            <consortium name="The Broad Institute Genome Sequencing Center for Infectious Disease"/>
            <person name="Wu L."/>
            <person name="Ma J."/>
        </authorList>
    </citation>
    <scope>NUCLEOTIDE SEQUENCE [LARGE SCALE GENOMIC DNA]</scope>
    <source>
        <strain evidence="5">JCM 14046</strain>
    </source>
</reference>
<dbReference type="Pfam" id="PF13185">
    <property type="entry name" value="GAF_2"/>
    <property type="match status" value="1"/>
</dbReference>
<accession>A0ABP5AMV0</accession>
<dbReference type="Pfam" id="PF03861">
    <property type="entry name" value="ANTAR"/>
    <property type="match status" value="1"/>
</dbReference>
<dbReference type="Gene3D" id="3.30.450.40">
    <property type="match status" value="1"/>
</dbReference>
<evidence type="ECO:0000313" key="4">
    <source>
        <dbReference type="EMBL" id="GAA1916450.1"/>
    </source>
</evidence>
<dbReference type="InterPro" id="IPR003018">
    <property type="entry name" value="GAF"/>
</dbReference>
<dbReference type="RefSeq" id="WP_344006187.1">
    <property type="nucleotide sequence ID" value="NZ_BAAAMY010000004.1"/>
</dbReference>
<dbReference type="SUPFAM" id="SSF55781">
    <property type="entry name" value="GAF domain-like"/>
    <property type="match status" value="1"/>
</dbReference>
<gene>
    <name evidence="4" type="ORF">GCM10009737_17390</name>
</gene>
<dbReference type="Gene3D" id="1.10.10.10">
    <property type="entry name" value="Winged helix-like DNA-binding domain superfamily/Winged helix DNA-binding domain"/>
    <property type="match status" value="1"/>
</dbReference>
<dbReference type="InterPro" id="IPR012074">
    <property type="entry name" value="GAF_ANTAR"/>
</dbReference>
<evidence type="ECO:0000259" key="3">
    <source>
        <dbReference type="PROSITE" id="PS50921"/>
    </source>
</evidence>
<dbReference type="InterPro" id="IPR005561">
    <property type="entry name" value="ANTAR"/>
</dbReference>
<name>A0ABP5AMV0_9ACTN</name>
<evidence type="ECO:0000256" key="2">
    <source>
        <dbReference type="ARBA" id="ARBA00023163"/>
    </source>
</evidence>
<dbReference type="SMART" id="SM01012">
    <property type="entry name" value="ANTAR"/>
    <property type="match status" value="1"/>
</dbReference>
<comment type="caution">
    <text evidence="4">The sequence shown here is derived from an EMBL/GenBank/DDBJ whole genome shotgun (WGS) entry which is preliminary data.</text>
</comment>
<organism evidence="4 5">
    <name type="scientific">Nocardioides lentus</name>
    <dbReference type="NCBI Taxonomy" id="338077"/>
    <lineage>
        <taxon>Bacteria</taxon>
        <taxon>Bacillati</taxon>
        <taxon>Actinomycetota</taxon>
        <taxon>Actinomycetes</taxon>
        <taxon>Propionibacteriales</taxon>
        <taxon>Nocardioidaceae</taxon>
        <taxon>Nocardioides</taxon>
    </lineage>
</organism>
<protein>
    <submittedName>
        <fullName evidence="4">GAF and ANTAR domain-containing protein</fullName>
    </submittedName>
</protein>
<dbReference type="Proteomes" id="UP001501612">
    <property type="component" value="Unassembled WGS sequence"/>
</dbReference>
<keyword evidence="2" id="KW-0804">Transcription</keyword>
<dbReference type="SMART" id="SM00065">
    <property type="entry name" value="GAF"/>
    <property type="match status" value="1"/>
</dbReference>
<evidence type="ECO:0000256" key="1">
    <source>
        <dbReference type="ARBA" id="ARBA00023015"/>
    </source>
</evidence>
<keyword evidence="1" id="KW-0805">Transcription regulation</keyword>
<feature type="domain" description="ANTAR" evidence="3">
    <location>
        <begin position="167"/>
        <end position="228"/>
    </location>
</feature>
<dbReference type="PROSITE" id="PS50921">
    <property type="entry name" value="ANTAR"/>
    <property type="match status" value="1"/>
</dbReference>